<organism evidence="1">
    <name type="scientific">Hungatella hathewayi</name>
    <dbReference type="NCBI Taxonomy" id="154046"/>
    <lineage>
        <taxon>Bacteria</taxon>
        <taxon>Bacillati</taxon>
        <taxon>Bacillota</taxon>
        <taxon>Clostridia</taxon>
        <taxon>Lachnospirales</taxon>
        <taxon>Lachnospiraceae</taxon>
        <taxon>Hungatella</taxon>
    </lineage>
</organism>
<accession>A0A6N3I4N5</accession>
<gene>
    <name evidence="1" type="ORF">CHLFYP18_03730</name>
</gene>
<reference evidence="1" key="1">
    <citation type="submission" date="2019-11" db="EMBL/GenBank/DDBJ databases">
        <authorList>
            <person name="Feng L."/>
        </authorList>
    </citation>
    <scope>NUCLEOTIDE SEQUENCE</scope>
    <source>
        <strain evidence="1">ChathewayiLFYP18</strain>
    </source>
</reference>
<dbReference type="EMBL" id="CACRUH010000083">
    <property type="protein sequence ID" value="VYU82953.1"/>
    <property type="molecule type" value="Genomic_DNA"/>
</dbReference>
<dbReference type="AlphaFoldDB" id="A0A6N3I4N5"/>
<name>A0A6N3I4N5_9FIRM</name>
<proteinExistence type="predicted"/>
<evidence type="ECO:0000313" key="1">
    <source>
        <dbReference type="EMBL" id="VYU82953.1"/>
    </source>
</evidence>
<evidence type="ECO:0008006" key="2">
    <source>
        <dbReference type="Google" id="ProtNLM"/>
    </source>
</evidence>
<protein>
    <recommendedName>
        <fullName evidence="2">Transposase, YhgA-like</fullName>
    </recommendedName>
</protein>
<sequence>MVKVNKKYKDRLFRMVFNRKEELLSLYNAVSHSEYTNPEDLEIHTLDDVIYMKMKNDLAFLIDDVLNLWEHQSTWNPNMPVRGAFYIVEEYRKYIEQKGLNLYGSRLITLPVPQFYVFYNGLKEEPDYVELKLSNAFSTLHPELEPCMEFKAVMVNINRGHNKSLMEQCSALREYAEFVARIREWLKAGADLLEAIGEVIDSCIRDGILAEFLSSHRAEVFEVLLTEYDEQRHIASEKESSREEGLRDGHREAAINLFERDLCIEDIAVICKEDASLVAEWHEEWEWKKSGESETAMSFSLN</sequence>
<dbReference type="RefSeq" id="WP_156834234.1">
    <property type="nucleotide sequence ID" value="NZ_CACRUH010000083.1"/>
</dbReference>